<dbReference type="CDD" id="cd00616">
    <property type="entry name" value="AHBA_syn"/>
    <property type="match status" value="1"/>
</dbReference>
<dbReference type="SUPFAM" id="SSF53383">
    <property type="entry name" value="PLP-dependent transferases"/>
    <property type="match status" value="1"/>
</dbReference>
<dbReference type="PIRSF" id="PIRSF000390">
    <property type="entry name" value="PLP_StrS"/>
    <property type="match status" value="1"/>
</dbReference>
<evidence type="ECO:0000256" key="1">
    <source>
        <dbReference type="ARBA" id="ARBA00022898"/>
    </source>
</evidence>
<evidence type="ECO:0000256" key="4">
    <source>
        <dbReference type="PIRSR" id="PIRSR000390-2"/>
    </source>
</evidence>
<gene>
    <name evidence="6" type="ORF">SMC1_08855</name>
</gene>
<dbReference type="Gene3D" id="3.40.640.10">
    <property type="entry name" value="Type I PLP-dependent aspartate aminotransferase-like (Major domain)"/>
    <property type="match status" value="1"/>
</dbReference>
<dbReference type="GO" id="GO:0000271">
    <property type="term" value="P:polysaccharide biosynthetic process"/>
    <property type="evidence" value="ECO:0007669"/>
    <property type="project" value="TreeGrafter"/>
</dbReference>
<protein>
    <submittedName>
        <fullName evidence="6">DegT/DnrJ/EryC1/StrS family aminotransferase</fullName>
    </submittedName>
</protein>
<feature type="modified residue" description="N6-(pyridoxal phosphate)lysine" evidence="4">
    <location>
        <position position="195"/>
    </location>
</feature>
<keyword evidence="6" id="KW-0808">Transferase</keyword>
<dbReference type="Proteomes" id="UP000266113">
    <property type="component" value="Unassembled WGS sequence"/>
</dbReference>
<accession>A0A398DP51</accession>
<evidence type="ECO:0000313" key="6">
    <source>
        <dbReference type="EMBL" id="RIE16013.1"/>
    </source>
</evidence>
<keyword evidence="7" id="KW-1185">Reference proteome</keyword>
<evidence type="ECO:0000256" key="2">
    <source>
        <dbReference type="ARBA" id="ARBA00037999"/>
    </source>
</evidence>
<comment type="similarity">
    <text evidence="2 5">Belongs to the DegT/DnrJ/EryC1 family.</text>
</comment>
<dbReference type="InterPro" id="IPR015424">
    <property type="entry name" value="PyrdxlP-dep_Trfase"/>
</dbReference>
<dbReference type="EMBL" id="QXIY01000040">
    <property type="protein sequence ID" value="RIE16013.1"/>
    <property type="molecule type" value="Genomic_DNA"/>
</dbReference>
<dbReference type="InterPro" id="IPR015421">
    <property type="entry name" value="PyrdxlP-dep_Trfase_major"/>
</dbReference>
<dbReference type="InterPro" id="IPR000653">
    <property type="entry name" value="DegT/StrS_aminotransferase"/>
</dbReference>
<dbReference type="PANTHER" id="PTHR30244:SF36">
    <property type="entry name" value="3-OXO-GLUCOSE-6-PHOSPHATE:GLUTAMATE AMINOTRANSFERASE"/>
    <property type="match status" value="1"/>
</dbReference>
<organism evidence="6 7">
    <name type="scientific">Candidatus Cryosericum septentrionale</name>
    <dbReference type="NCBI Taxonomy" id="2290913"/>
    <lineage>
        <taxon>Bacteria</taxon>
        <taxon>Pseudomonadati</taxon>
        <taxon>Caldisericota/Cryosericota group</taxon>
        <taxon>Candidatus Cryosericota</taxon>
        <taxon>Candidatus Cryosericia</taxon>
        <taxon>Candidatus Cryosericales</taxon>
        <taxon>Candidatus Cryosericaceae</taxon>
        <taxon>Candidatus Cryosericum</taxon>
    </lineage>
</organism>
<evidence type="ECO:0000256" key="5">
    <source>
        <dbReference type="RuleBase" id="RU004508"/>
    </source>
</evidence>
<keyword evidence="1 4" id="KW-0663">Pyridoxal phosphate</keyword>
<dbReference type="Pfam" id="PF01041">
    <property type="entry name" value="DegT_DnrJ_EryC1"/>
    <property type="match status" value="1"/>
</dbReference>
<name>A0A398DP51_9BACT</name>
<dbReference type="RefSeq" id="WP_119086414.1">
    <property type="nucleotide sequence ID" value="NZ_QXIY01000040.1"/>
</dbReference>
<dbReference type="GO" id="GO:0030170">
    <property type="term" value="F:pyridoxal phosphate binding"/>
    <property type="evidence" value="ECO:0007669"/>
    <property type="project" value="UniProtKB-ARBA"/>
</dbReference>
<dbReference type="AlphaFoldDB" id="A0A398DP51"/>
<dbReference type="PANTHER" id="PTHR30244">
    <property type="entry name" value="TRANSAMINASE"/>
    <property type="match status" value="1"/>
</dbReference>
<evidence type="ECO:0000313" key="7">
    <source>
        <dbReference type="Proteomes" id="UP000266113"/>
    </source>
</evidence>
<dbReference type="InterPro" id="IPR015422">
    <property type="entry name" value="PyrdxlP-dep_Trfase_small"/>
</dbReference>
<dbReference type="FunFam" id="3.40.640.10:FF:000089">
    <property type="entry name" value="Aminotransferase, DegT/DnrJ/EryC1/StrS family"/>
    <property type="match status" value="1"/>
</dbReference>
<evidence type="ECO:0000256" key="3">
    <source>
        <dbReference type="PIRSR" id="PIRSR000390-1"/>
    </source>
</evidence>
<feature type="active site" description="Proton acceptor" evidence="3">
    <location>
        <position position="195"/>
    </location>
</feature>
<keyword evidence="6" id="KW-0032">Aminotransferase</keyword>
<comment type="caution">
    <text evidence="6">The sequence shown here is derived from an EMBL/GenBank/DDBJ whole genome shotgun (WGS) entry which is preliminary data.</text>
</comment>
<sequence>MNEMKQQIPMLDLQAEYHDIKDEINEAVHRVLESGHFILGEEVEAFEHEIASYLGVRHAIGVASGSDALLLALMALGVGPGDKVITTPFSFFATASCIVRLGATPVFCDIDPRTFDLDPDSVRRYLEAFYTPAVKAIIPVHLYGQCCDMDPLLDLARRYSLKVVEDCAQSFGSTYKGHQSGSMGDIGCFSFFPTKNLGGYGDGGMVTTNDDDSAEHVRMLRVHGARHKYHHEELGINSRLDAMQAAILRVKLKHVDAWTERKRALAAAYDKELSGIEWLQVPYVMPECRHTYHQYTIKVPAERRAAIQEALAHAGIETQVYYPEPLHQQPCFVGQQELPGEPLNADAVVRSVLSLPISPGLKDGDRREVGLVIKKSGDEAVR</sequence>
<proteinExistence type="inferred from homology"/>
<dbReference type="OrthoDB" id="9810913at2"/>
<dbReference type="GO" id="GO:0008483">
    <property type="term" value="F:transaminase activity"/>
    <property type="evidence" value="ECO:0007669"/>
    <property type="project" value="UniProtKB-KW"/>
</dbReference>
<dbReference type="Gene3D" id="3.90.1150.10">
    <property type="entry name" value="Aspartate Aminotransferase, domain 1"/>
    <property type="match status" value="1"/>
</dbReference>
<reference evidence="6 7" key="1">
    <citation type="submission" date="2018-09" db="EMBL/GenBank/DDBJ databases">
        <title>Discovery and Ecogenomic Context for Candidatus Cryosericales, a Global Caldiserica Order Active in Thawing Permafrost.</title>
        <authorList>
            <person name="Martinez M.A."/>
            <person name="Woodcroft B.J."/>
            <person name="Ignacio Espinoza J.C."/>
            <person name="Zayed A."/>
            <person name="Singleton C.M."/>
            <person name="Boyd J."/>
            <person name="Li Y.-F."/>
            <person name="Purvine S."/>
            <person name="Maughan H."/>
            <person name="Hodgkins S.B."/>
            <person name="Anderson D."/>
            <person name="Sederholm M."/>
            <person name="Temperton B."/>
            <person name="Saleska S.R."/>
            <person name="Tyson G.W."/>
            <person name="Rich V.I."/>
        </authorList>
    </citation>
    <scope>NUCLEOTIDE SEQUENCE [LARGE SCALE GENOMIC DNA]</scope>
    <source>
        <strain evidence="6 7">SMC1</strain>
    </source>
</reference>